<reference evidence="2" key="1">
    <citation type="submission" date="2021-06" db="EMBL/GenBank/DDBJ databases">
        <title>Comparative genomics, transcriptomics and evolutionary studies reveal genomic signatures of adaptation to plant cell wall in hemibiotrophic fungi.</title>
        <authorList>
            <consortium name="DOE Joint Genome Institute"/>
            <person name="Baroncelli R."/>
            <person name="Diaz J.F."/>
            <person name="Benocci T."/>
            <person name="Peng M."/>
            <person name="Battaglia E."/>
            <person name="Haridas S."/>
            <person name="Andreopoulos W."/>
            <person name="Labutti K."/>
            <person name="Pangilinan J."/>
            <person name="Floch G.L."/>
            <person name="Makela M.R."/>
            <person name="Henrissat B."/>
            <person name="Grigoriev I.V."/>
            <person name="Crouch J.A."/>
            <person name="De Vries R.P."/>
            <person name="Sukno S.A."/>
            <person name="Thon M.R."/>
        </authorList>
    </citation>
    <scope>NUCLEOTIDE SEQUENCE</scope>
    <source>
        <strain evidence="2">CBS 102054</strain>
    </source>
</reference>
<evidence type="ECO:0000313" key="3">
    <source>
        <dbReference type="Proteomes" id="UP001243989"/>
    </source>
</evidence>
<dbReference type="GeneID" id="85474181"/>
<feature type="compositionally biased region" description="Polar residues" evidence="1">
    <location>
        <begin position="104"/>
        <end position="114"/>
    </location>
</feature>
<dbReference type="EMBL" id="JAHMHQ010000001">
    <property type="protein sequence ID" value="KAK1655992.1"/>
    <property type="molecule type" value="Genomic_DNA"/>
</dbReference>
<accession>A0AAJ0A3V7</accession>
<protein>
    <submittedName>
        <fullName evidence="2">Uncharacterized protein</fullName>
    </submittedName>
</protein>
<keyword evidence="3" id="KW-1185">Reference proteome</keyword>
<sequence length="114" mass="12639">MMTTMTPVRVPAATLAADRSAVLVDQVRNRQETARIVAAPVSVAAIHQTGRQLHRRRLRLLDNMSTTSSRCTISTKDAVAVSPTARRTEATRPPDPSPERRQWSPKTTAFSWCD</sequence>
<feature type="compositionally biased region" description="Basic and acidic residues" evidence="1">
    <location>
        <begin position="86"/>
        <end position="102"/>
    </location>
</feature>
<dbReference type="Proteomes" id="UP001243989">
    <property type="component" value="Unassembled WGS sequence"/>
</dbReference>
<comment type="caution">
    <text evidence="2">The sequence shown here is derived from an EMBL/GenBank/DDBJ whole genome shotgun (WGS) entry which is preliminary data.</text>
</comment>
<dbReference type="AlphaFoldDB" id="A0AAJ0A3V7"/>
<evidence type="ECO:0000256" key="1">
    <source>
        <dbReference type="SAM" id="MobiDB-lite"/>
    </source>
</evidence>
<dbReference type="RefSeq" id="XP_060452036.1">
    <property type="nucleotide sequence ID" value="XM_060589319.1"/>
</dbReference>
<evidence type="ECO:0000313" key="2">
    <source>
        <dbReference type="EMBL" id="KAK1655992.1"/>
    </source>
</evidence>
<feature type="region of interest" description="Disordered" evidence="1">
    <location>
        <begin position="71"/>
        <end position="114"/>
    </location>
</feature>
<proteinExistence type="predicted"/>
<gene>
    <name evidence="2" type="ORF">BDP81DRAFT_413943</name>
</gene>
<organism evidence="2 3">
    <name type="scientific">Colletotrichum phormii</name>
    <dbReference type="NCBI Taxonomy" id="359342"/>
    <lineage>
        <taxon>Eukaryota</taxon>
        <taxon>Fungi</taxon>
        <taxon>Dikarya</taxon>
        <taxon>Ascomycota</taxon>
        <taxon>Pezizomycotina</taxon>
        <taxon>Sordariomycetes</taxon>
        <taxon>Hypocreomycetidae</taxon>
        <taxon>Glomerellales</taxon>
        <taxon>Glomerellaceae</taxon>
        <taxon>Colletotrichum</taxon>
        <taxon>Colletotrichum acutatum species complex</taxon>
    </lineage>
</organism>
<name>A0AAJ0A3V7_9PEZI</name>